<protein>
    <submittedName>
        <fullName evidence="6">DUF4102 domain-containing protein</fullName>
    </submittedName>
</protein>
<dbReference type="PROSITE" id="PS51898">
    <property type="entry name" value="TYR_RECOMBINASE"/>
    <property type="match status" value="1"/>
</dbReference>
<dbReference type="Gene3D" id="1.10.443.10">
    <property type="entry name" value="Intergrase catalytic core"/>
    <property type="match status" value="1"/>
</dbReference>
<dbReference type="PANTHER" id="PTHR30629">
    <property type="entry name" value="PROPHAGE INTEGRASE"/>
    <property type="match status" value="1"/>
</dbReference>
<evidence type="ECO:0000313" key="6">
    <source>
        <dbReference type="EMBL" id="QGM27402.1"/>
    </source>
</evidence>
<dbReference type="GO" id="GO:0003677">
    <property type="term" value="F:DNA binding"/>
    <property type="evidence" value="ECO:0007669"/>
    <property type="project" value="UniProtKB-KW"/>
</dbReference>
<keyword evidence="4" id="KW-0233">DNA recombination</keyword>
<dbReference type="Gene3D" id="1.10.150.130">
    <property type="match status" value="1"/>
</dbReference>
<evidence type="ECO:0000256" key="3">
    <source>
        <dbReference type="ARBA" id="ARBA00023125"/>
    </source>
</evidence>
<keyword evidence="2" id="KW-0229">DNA integration</keyword>
<dbReference type="InterPro" id="IPR053876">
    <property type="entry name" value="Phage_int_M"/>
</dbReference>
<dbReference type="InterPro" id="IPR025166">
    <property type="entry name" value="Integrase_DNA_bind_dom"/>
</dbReference>
<evidence type="ECO:0000313" key="7">
    <source>
        <dbReference type="Proteomes" id="UP000405075"/>
    </source>
</evidence>
<dbReference type="RefSeq" id="WP_154320645.1">
    <property type="nucleotide sequence ID" value="NZ_CP046045.1"/>
</dbReference>
<dbReference type="CDD" id="cd00801">
    <property type="entry name" value="INT_P4_C"/>
    <property type="match status" value="1"/>
</dbReference>
<dbReference type="Proteomes" id="UP000405075">
    <property type="component" value="Chromosome"/>
</dbReference>
<dbReference type="InterPro" id="IPR010998">
    <property type="entry name" value="Integrase_recombinase_N"/>
</dbReference>
<dbReference type="InterPro" id="IPR002104">
    <property type="entry name" value="Integrase_catalytic"/>
</dbReference>
<dbReference type="AlphaFoldDB" id="A0AAP9GW15"/>
<dbReference type="SUPFAM" id="SSF56349">
    <property type="entry name" value="DNA breaking-rejoining enzymes"/>
    <property type="match status" value="1"/>
</dbReference>
<evidence type="ECO:0000256" key="1">
    <source>
        <dbReference type="ARBA" id="ARBA00008857"/>
    </source>
</evidence>
<dbReference type="GO" id="GO:0015074">
    <property type="term" value="P:DNA integration"/>
    <property type="evidence" value="ECO:0007669"/>
    <property type="project" value="UniProtKB-KW"/>
</dbReference>
<comment type="similarity">
    <text evidence="1">Belongs to the 'phage' integrase family.</text>
</comment>
<feature type="domain" description="Tyr recombinase" evidence="5">
    <location>
        <begin position="209"/>
        <end position="394"/>
    </location>
</feature>
<dbReference type="Pfam" id="PF00589">
    <property type="entry name" value="Phage_integrase"/>
    <property type="match status" value="1"/>
</dbReference>
<proteinExistence type="inferred from homology"/>
<sequence>MLTDAKVKTLKPQDKVYRLLDAERLYIEVRPTGKKIWRFKYTVDGKEGTISFGEYPAVTLQEARKLKDEARAKLAQGLNPSTEKKKEKLERRIKASNTFKAIAEEYAAEQMKHKSADYVERFRSCMEMDVYKEIGSMPIKEITSAHIFSIMKNTVQRISNSPRFGTGEAAANLNRRFIGLVMRYAIITSRLDNDPTYALRSVISQPEVEHARPLNPQERKALREKFKSYNGSTTVRNAGLAMLYSMLRTVEIRKLEWSYIDFDAKTITLPRSSRQAQQERVMKRNRTHVVPMSTQLHNLLLKQKIVSGDQIYVFPSPQKRNCMLSRTTLNRMLEYMGLSTVTAHDFRATASTLLNEHGYDEKWIEAQLAHADDNKTRASYNHAKYLADRRKMMQDWANMVDSW</sequence>
<dbReference type="InterPro" id="IPR038488">
    <property type="entry name" value="Integrase_DNA-bd_sf"/>
</dbReference>
<accession>A0AAP9GW15</accession>
<evidence type="ECO:0000256" key="4">
    <source>
        <dbReference type="ARBA" id="ARBA00023172"/>
    </source>
</evidence>
<name>A0AAP9GW15_9GAMM</name>
<dbReference type="Gene3D" id="3.30.160.390">
    <property type="entry name" value="Integrase, DNA-binding domain"/>
    <property type="match status" value="1"/>
</dbReference>
<dbReference type="Pfam" id="PF22022">
    <property type="entry name" value="Phage_int_M"/>
    <property type="match status" value="1"/>
</dbReference>
<dbReference type="InterPro" id="IPR013762">
    <property type="entry name" value="Integrase-like_cat_sf"/>
</dbReference>
<keyword evidence="3" id="KW-0238">DNA-binding</keyword>
<dbReference type="PANTHER" id="PTHR30629:SF2">
    <property type="entry name" value="PROPHAGE INTEGRASE INTS-RELATED"/>
    <property type="match status" value="1"/>
</dbReference>
<dbReference type="InterPro" id="IPR011010">
    <property type="entry name" value="DNA_brk_join_enz"/>
</dbReference>
<dbReference type="EMBL" id="CP046045">
    <property type="protein sequence ID" value="QGM27402.1"/>
    <property type="molecule type" value="Genomic_DNA"/>
</dbReference>
<dbReference type="Pfam" id="PF13356">
    <property type="entry name" value="Arm-DNA-bind_3"/>
    <property type="match status" value="1"/>
</dbReference>
<evidence type="ECO:0000259" key="5">
    <source>
        <dbReference type="PROSITE" id="PS51898"/>
    </source>
</evidence>
<evidence type="ECO:0000256" key="2">
    <source>
        <dbReference type="ARBA" id="ARBA00022908"/>
    </source>
</evidence>
<dbReference type="InterPro" id="IPR050808">
    <property type="entry name" value="Phage_Integrase"/>
</dbReference>
<gene>
    <name evidence="6" type="ORF">GJD93_06805</name>
</gene>
<dbReference type="GO" id="GO:0006310">
    <property type="term" value="P:DNA recombination"/>
    <property type="evidence" value="ECO:0007669"/>
    <property type="project" value="UniProtKB-KW"/>
</dbReference>
<reference evidence="7" key="1">
    <citation type="submission" date="2019-11" db="EMBL/GenBank/DDBJ databases">
        <title>Escherichia coli 1916D6.</title>
        <authorList>
            <person name="Yao H."/>
            <person name="Du X."/>
            <person name="Yu R."/>
            <person name="Li A."/>
        </authorList>
    </citation>
    <scope>NUCLEOTIDE SEQUENCE [LARGE SCALE GENOMIC DNA]</scope>
    <source>
        <strain evidence="7">19110F47</strain>
    </source>
</reference>
<organism evidence="6 7">
    <name type="scientific">Acinetobacter towneri</name>
    <dbReference type="NCBI Taxonomy" id="202956"/>
    <lineage>
        <taxon>Bacteria</taxon>
        <taxon>Pseudomonadati</taxon>
        <taxon>Pseudomonadota</taxon>
        <taxon>Gammaproteobacteria</taxon>
        <taxon>Moraxellales</taxon>
        <taxon>Moraxellaceae</taxon>
        <taxon>Acinetobacter</taxon>
    </lineage>
</organism>